<organism evidence="3 4">
    <name type="scientific">Penicillium bovifimosum</name>
    <dbReference type="NCBI Taxonomy" id="126998"/>
    <lineage>
        <taxon>Eukaryota</taxon>
        <taxon>Fungi</taxon>
        <taxon>Dikarya</taxon>
        <taxon>Ascomycota</taxon>
        <taxon>Pezizomycotina</taxon>
        <taxon>Eurotiomycetes</taxon>
        <taxon>Eurotiomycetidae</taxon>
        <taxon>Eurotiales</taxon>
        <taxon>Aspergillaceae</taxon>
        <taxon>Penicillium</taxon>
    </lineage>
</organism>
<keyword evidence="4" id="KW-1185">Reference proteome</keyword>
<proteinExistence type="predicted"/>
<keyword evidence="2" id="KW-1133">Transmembrane helix</keyword>
<comment type="caution">
    <text evidence="3">The sequence shown here is derived from an EMBL/GenBank/DDBJ whole genome shotgun (WGS) entry which is preliminary data.</text>
</comment>
<feature type="transmembrane region" description="Helical" evidence="2">
    <location>
        <begin position="20"/>
        <end position="42"/>
    </location>
</feature>
<dbReference type="AlphaFoldDB" id="A0A9W9GJI7"/>
<evidence type="ECO:0000313" key="4">
    <source>
        <dbReference type="Proteomes" id="UP001149079"/>
    </source>
</evidence>
<dbReference type="OrthoDB" id="3436553at2759"/>
<dbReference type="EMBL" id="JAPQKL010000007">
    <property type="protein sequence ID" value="KAJ5121592.1"/>
    <property type="molecule type" value="Genomic_DNA"/>
</dbReference>
<feature type="region of interest" description="Disordered" evidence="1">
    <location>
        <begin position="134"/>
        <end position="209"/>
    </location>
</feature>
<keyword evidence="2" id="KW-0472">Membrane</keyword>
<gene>
    <name evidence="3" type="ORF">N7515_009553</name>
</gene>
<protein>
    <submittedName>
        <fullName evidence="3">Uncharacterized protein</fullName>
    </submittedName>
</protein>
<evidence type="ECO:0000313" key="3">
    <source>
        <dbReference type="EMBL" id="KAJ5121592.1"/>
    </source>
</evidence>
<keyword evidence="2" id="KW-0812">Transmembrane</keyword>
<dbReference type="Proteomes" id="UP001149079">
    <property type="component" value="Unassembled WGS sequence"/>
</dbReference>
<sequence>MPNEYPPYTPMPSLSHELGLILGLPALCIVVMGVYITLWRVFQTRLHTQDLTRRKAFHNKTPIATKDNLPRSGTASDSKPSLHEKMLGRFTPHNRAELPVHGMEMYGNGKGVYANERASDSMTRVGSPLGLNPGLNQGPGSTPVASRAVSPVGDGRRGIPGSIVGVALGSSERGQSPARIKELRSASPARRFGGGISTPVEIGPAPTRE</sequence>
<dbReference type="GeneID" id="81409467"/>
<evidence type="ECO:0000256" key="2">
    <source>
        <dbReference type="SAM" id="Phobius"/>
    </source>
</evidence>
<name>A0A9W9GJI7_9EURO</name>
<feature type="region of interest" description="Disordered" evidence="1">
    <location>
        <begin position="62"/>
        <end position="81"/>
    </location>
</feature>
<evidence type="ECO:0000256" key="1">
    <source>
        <dbReference type="SAM" id="MobiDB-lite"/>
    </source>
</evidence>
<accession>A0A9W9GJI7</accession>
<reference evidence="3" key="2">
    <citation type="journal article" date="2023" name="IMA Fungus">
        <title>Comparative genomic study of the Penicillium genus elucidates a diverse pangenome and 15 lateral gene transfer events.</title>
        <authorList>
            <person name="Petersen C."/>
            <person name="Sorensen T."/>
            <person name="Nielsen M.R."/>
            <person name="Sondergaard T.E."/>
            <person name="Sorensen J.L."/>
            <person name="Fitzpatrick D.A."/>
            <person name="Frisvad J.C."/>
            <person name="Nielsen K.L."/>
        </authorList>
    </citation>
    <scope>NUCLEOTIDE SEQUENCE</scope>
    <source>
        <strain evidence="3">IBT 22155</strain>
    </source>
</reference>
<reference evidence="3" key="1">
    <citation type="submission" date="2022-11" db="EMBL/GenBank/DDBJ databases">
        <authorList>
            <person name="Petersen C."/>
        </authorList>
    </citation>
    <scope>NUCLEOTIDE SEQUENCE</scope>
    <source>
        <strain evidence="3">IBT 22155</strain>
    </source>
</reference>
<dbReference type="RefSeq" id="XP_056518096.1">
    <property type="nucleotide sequence ID" value="XM_056670297.1"/>
</dbReference>